<dbReference type="EMBL" id="JABFUD020000021">
    <property type="protein sequence ID" value="KAI5063687.1"/>
    <property type="molecule type" value="Genomic_DNA"/>
</dbReference>
<gene>
    <name evidence="2" type="ORF">GOP47_0022234</name>
</gene>
<comment type="caution">
    <text evidence="2">The sequence shown here is derived from an EMBL/GenBank/DDBJ whole genome shotgun (WGS) entry which is preliminary data.</text>
</comment>
<name>A0A9D4U9U3_ADICA</name>
<accession>A0A9D4U9U3</accession>
<feature type="region of interest" description="Disordered" evidence="1">
    <location>
        <begin position="1"/>
        <end position="21"/>
    </location>
</feature>
<feature type="compositionally biased region" description="Polar residues" evidence="1">
    <location>
        <begin position="1"/>
        <end position="13"/>
    </location>
</feature>
<dbReference type="Proteomes" id="UP000886520">
    <property type="component" value="Chromosome 21"/>
</dbReference>
<keyword evidence="3" id="KW-1185">Reference proteome</keyword>
<evidence type="ECO:0000313" key="2">
    <source>
        <dbReference type="EMBL" id="KAI5063687.1"/>
    </source>
</evidence>
<dbReference type="AlphaFoldDB" id="A0A9D4U9U3"/>
<evidence type="ECO:0000256" key="1">
    <source>
        <dbReference type="SAM" id="MobiDB-lite"/>
    </source>
</evidence>
<reference evidence="2" key="1">
    <citation type="submission" date="2021-01" db="EMBL/GenBank/DDBJ databases">
        <title>Adiantum capillus-veneris genome.</title>
        <authorList>
            <person name="Fang Y."/>
            <person name="Liao Q."/>
        </authorList>
    </citation>
    <scope>NUCLEOTIDE SEQUENCE</scope>
    <source>
        <strain evidence="2">H3</strain>
        <tissue evidence="2">Leaf</tissue>
    </source>
</reference>
<evidence type="ECO:0000313" key="3">
    <source>
        <dbReference type="Proteomes" id="UP000886520"/>
    </source>
</evidence>
<organism evidence="2 3">
    <name type="scientific">Adiantum capillus-veneris</name>
    <name type="common">Maidenhair fern</name>
    <dbReference type="NCBI Taxonomy" id="13818"/>
    <lineage>
        <taxon>Eukaryota</taxon>
        <taxon>Viridiplantae</taxon>
        <taxon>Streptophyta</taxon>
        <taxon>Embryophyta</taxon>
        <taxon>Tracheophyta</taxon>
        <taxon>Polypodiopsida</taxon>
        <taxon>Polypodiidae</taxon>
        <taxon>Polypodiales</taxon>
        <taxon>Pteridineae</taxon>
        <taxon>Pteridaceae</taxon>
        <taxon>Vittarioideae</taxon>
        <taxon>Adiantum</taxon>
    </lineage>
</organism>
<sequence>MDNHGAQQITPTSPALDTTPTVLAAPPLPGFVSATTVLLAESSSTLVPPTHSPTSNMALLPGNPHALDHYEHIAEELEKLPEDSFDFSSVLAKNGLDHNHLSATLSSALAIPRVVKKPMDNRKKVSTSSYPPTISVTPPQLKKPVNFEVILSNSILEFKKLHGKLGRAKGFLAQLNELIRHQKAPKSLCIKPQKLTIDDSQAQALLNAKLASVTIQFQLNSTQALIQAQTILINNLQSYLDGYHSLVEEHFNDLNDRLLLISIPLLSKQDWSLKLT</sequence>
<protein>
    <submittedName>
        <fullName evidence="2">Uncharacterized protein</fullName>
    </submittedName>
</protein>
<proteinExistence type="predicted"/>